<evidence type="ECO:0000313" key="2">
    <source>
        <dbReference type="EMBL" id="KEP69355.1"/>
    </source>
</evidence>
<dbReference type="Proteomes" id="UP000027725">
    <property type="component" value="Unassembled WGS sequence"/>
</dbReference>
<evidence type="ECO:0008006" key="4">
    <source>
        <dbReference type="Google" id="ProtNLM"/>
    </source>
</evidence>
<dbReference type="AlphaFoldDB" id="A0A074TGU4"/>
<proteinExistence type="predicted"/>
<dbReference type="InterPro" id="IPR003772">
    <property type="entry name" value="YceD"/>
</dbReference>
<dbReference type="STRING" id="1185766.SAMN05216224_10779"/>
<organism evidence="2 3">
    <name type="scientific">Thioclava dalianensis</name>
    <dbReference type="NCBI Taxonomy" id="1185766"/>
    <lineage>
        <taxon>Bacteria</taxon>
        <taxon>Pseudomonadati</taxon>
        <taxon>Pseudomonadota</taxon>
        <taxon>Alphaproteobacteria</taxon>
        <taxon>Rhodobacterales</taxon>
        <taxon>Paracoccaceae</taxon>
        <taxon>Thioclava</taxon>
    </lineage>
</organism>
<dbReference type="OrthoDB" id="8443793at2"/>
<evidence type="ECO:0000313" key="3">
    <source>
        <dbReference type="Proteomes" id="UP000027725"/>
    </source>
</evidence>
<gene>
    <name evidence="2" type="ORF">DL1_04700</name>
</gene>
<accession>A0A074TGU4</accession>
<dbReference type="Pfam" id="PF02620">
    <property type="entry name" value="YceD"/>
    <property type="match status" value="1"/>
</dbReference>
<sequence length="189" mass="20742">MTSSEPQAPEAVWSKPMRLADLPARKPTRFDLEADAPTRAAIAAWAEIVGLDGLRFKGQLRPAGRNDWILEAKLDATVVQECVISLAPVTTEISESVTRRYLAHMEMPTEEEVEMPEDDTAEPLPSVVDLAAVALEALELALPLYPRAPDAELGETRVTEPGIDPLDEEQMKPFANLRTLLDGDKGKDK</sequence>
<keyword evidence="3" id="KW-1185">Reference proteome</keyword>
<evidence type="ECO:0000256" key="1">
    <source>
        <dbReference type="SAM" id="MobiDB-lite"/>
    </source>
</evidence>
<comment type="caution">
    <text evidence="2">The sequence shown here is derived from an EMBL/GenBank/DDBJ whole genome shotgun (WGS) entry which is preliminary data.</text>
</comment>
<dbReference type="EMBL" id="JHEH01000015">
    <property type="protein sequence ID" value="KEP69355.1"/>
    <property type="molecule type" value="Genomic_DNA"/>
</dbReference>
<dbReference type="eggNOG" id="COG1399">
    <property type="taxonomic scope" value="Bacteria"/>
</dbReference>
<reference evidence="2 3" key="1">
    <citation type="submission" date="2014-03" db="EMBL/GenBank/DDBJ databases">
        <title>The draft genome sequence of Thioclava dalianensis DLFJ1-1.</title>
        <authorList>
            <person name="Lai Q."/>
            <person name="Shao Z."/>
        </authorList>
    </citation>
    <scope>NUCLEOTIDE SEQUENCE [LARGE SCALE GENOMIC DNA]</scope>
    <source>
        <strain evidence="2 3">DLFJ1-1</strain>
    </source>
</reference>
<feature type="region of interest" description="Disordered" evidence="1">
    <location>
        <begin position="151"/>
        <end position="189"/>
    </location>
</feature>
<name>A0A074TGU4_9RHOB</name>
<dbReference type="RefSeq" id="WP_038066845.1">
    <property type="nucleotide sequence ID" value="NZ_FOVB01000007.1"/>
</dbReference>
<protein>
    <recommendedName>
        <fullName evidence="4">50S ribosomal protein L34</fullName>
    </recommendedName>
</protein>